<evidence type="ECO:0000256" key="1">
    <source>
        <dbReference type="ARBA" id="ARBA00022741"/>
    </source>
</evidence>
<dbReference type="Proteomes" id="UP001642464">
    <property type="component" value="Unassembled WGS sequence"/>
</dbReference>
<dbReference type="EMBL" id="CAXAMM010012807">
    <property type="protein sequence ID" value="CAK9029800.1"/>
    <property type="molecule type" value="Genomic_DNA"/>
</dbReference>
<comment type="caution">
    <text evidence="3">The sequence shown here is derived from an EMBL/GenBank/DDBJ whole genome shotgun (WGS) entry which is preliminary data.</text>
</comment>
<name>A0ABP0KSG2_9DINO</name>
<dbReference type="Gene3D" id="3.40.50.300">
    <property type="entry name" value="P-loop containing nucleotide triphosphate hydrolases"/>
    <property type="match status" value="1"/>
</dbReference>
<dbReference type="InterPro" id="IPR006703">
    <property type="entry name" value="G_AIG1"/>
</dbReference>
<feature type="domain" description="AIG1-type G" evidence="2">
    <location>
        <begin position="145"/>
        <end position="313"/>
    </location>
</feature>
<keyword evidence="4" id="KW-1185">Reference proteome</keyword>
<evidence type="ECO:0000313" key="3">
    <source>
        <dbReference type="EMBL" id="CAK9029800.1"/>
    </source>
</evidence>
<sequence>MSGPAERRVTLVRTGELRRKSLMSRVLGSLKKDRMDGLMRMQKGQGILLALFGNSEYLSMSAISKRRETTKIVKLAEFDQVKRFYLSSEGTERREGYWFLEVDDPKKGFVTYKFLSASEFEATGWLQTLRLMRHLPDDPVVPVVCVLGETGAGKSMFCSRLSGLHRENDTFLVSDSVESVTLETQMNYTKWLGDPELGDVVVVDTPGLSDTRNHADHGGLQSGVQDSKNIDVMLQRLDELRYVHTFCVVFSAEKDRFDDGLVQMLRTFERHFGPVFWKHCMIMFSKWYMDERTQRRRRKTKEMLAHEWNEALKVRFPNILLMPQVRKDIRCYFADNDSSLKGDEYKHAEEELLAFALSAKQNQLFDCRSNIPDPDYRYDDIPVPAEDKHDLWEKLRLVQLGEKVQTLAENGVTTMEQLCRISNTVLRSAFGWSPAEVRRLEQMKAPIEPNSPWPLVVRELDEMGLPAEKVAEARVNMQDLLRLEYAQLSDRFGFDWGEHFKKYQEWREQVMESQVVTDKILWVGAIVVRNTVAWKYEDDRRPQDFYGPGYVVNWRTVDGLRKGIKRRPDNWNGHKRAFKTPKAGFVRVYWLNTGYSNTYCIDPDRGCDLKFALSKEYGIAVIHPDDPTQCVRDPPASGSANGTGHRDMLPRVELRDLHCTFAYPKGLKLPHWSKFDVRDEICQRMANAGFRHGDVVKRIHDDEGFEALCVGVGVSDNGQPNLYFRPLNISTPGCGTFVNFSNNLTVIRREDVDEYEHDSFECHSDDGIENDELAELERDGVLQETFKFPIGRRYPTNAAFDIRDEIIARFGFPDLHHGTVLLNKLNKKEFTVVGVSRHSGGQAKIWLKDKSNPGATVWPFLFKNFDNFEVRPGLAPLEETVVHEGFVQPTEAQALAKKDSLELTFEFPRGAGAHNTMQSFDVRPDIVRFFCNFESGDVLMGPSQRELTVIGVAPQPDTGIPQVWFHLRGHHGAGIVPEFQAGLAKKTFVPTPNKKDLTQLKQELSGVDPRTLEPIVETFEIIGGVIDDDARAETTINDVPTDEDAFFEYLKSLDG</sequence>
<evidence type="ECO:0000313" key="4">
    <source>
        <dbReference type="Proteomes" id="UP001642464"/>
    </source>
</evidence>
<accession>A0ABP0KSG2</accession>
<proteinExistence type="predicted"/>
<dbReference type="SUPFAM" id="SSF52540">
    <property type="entry name" value="P-loop containing nucleoside triphosphate hydrolases"/>
    <property type="match status" value="1"/>
</dbReference>
<protein>
    <submittedName>
        <fullName evidence="3">AIG1 family protein</fullName>
    </submittedName>
</protein>
<reference evidence="3 4" key="1">
    <citation type="submission" date="2024-02" db="EMBL/GenBank/DDBJ databases">
        <authorList>
            <person name="Chen Y."/>
            <person name="Shah S."/>
            <person name="Dougan E. K."/>
            <person name="Thang M."/>
            <person name="Chan C."/>
        </authorList>
    </citation>
    <scope>NUCLEOTIDE SEQUENCE [LARGE SCALE GENOMIC DNA]</scope>
</reference>
<keyword evidence="1" id="KW-0547">Nucleotide-binding</keyword>
<gene>
    <name evidence="3" type="ORF">SCF082_LOCUS18947</name>
</gene>
<evidence type="ECO:0000259" key="2">
    <source>
        <dbReference type="Pfam" id="PF04548"/>
    </source>
</evidence>
<dbReference type="Pfam" id="PF04548">
    <property type="entry name" value="AIG1"/>
    <property type="match status" value="1"/>
</dbReference>
<dbReference type="InterPro" id="IPR027417">
    <property type="entry name" value="P-loop_NTPase"/>
</dbReference>
<organism evidence="3 4">
    <name type="scientific">Durusdinium trenchii</name>
    <dbReference type="NCBI Taxonomy" id="1381693"/>
    <lineage>
        <taxon>Eukaryota</taxon>
        <taxon>Sar</taxon>
        <taxon>Alveolata</taxon>
        <taxon>Dinophyceae</taxon>
        <taxon>Suessiales</taxon>
        <taxon>Symbiodiniaceae</taxon>
        <taxon>Durusdinium</taxon>
    </lineage>
</organism>